<feature type="region of interest" description="Disordered" evidence="1">
    <location>
        <begin position="1"/>
        <end position="22"/>
    </location>
</feature>
<dbReference type="Proteomes" id="UP001139031">
    <property type="component" value="Unassembled WGS sequence"/>
</dbReference>
<evidence type="ECO:0008006" key="4">
    <source>
        <dbReference type="Google" id="ProtNLM"/>
    </source>
</evidence>
<dbReference type="EMBL" id="JAIRAU010000015">
    <property type="protein sequence ID" value="MBZ5710388.1"/>
    <property type="molecule type" value="Genomic_DNA"/>
</dbReference>
<comment type="caution">
    <text evidence="2">The sequence shown here is derived from an EMBL/GenBank/DDBJ whole genome shotgun (WGS) entry which is preliminary data.</text>
</comment>
<reference evidence="2" key="1">
    <citation type="submission" date="2021-08" db="EMBL/GenBank/DDBJ databases">
        <authorList>
            <person name="Stevens D.C."/>
        </authorList>
    </citation>
    <scope>NUCLEOTIDE SEQUENCE</scope>
    <source>
        <strain evidence="2">DSM 53165</strain>
    </source>
</reference>
<keyword evidence="3" id="KW-1185">Reference proteome</keyword>
<name>A0ABS7TQ91_9BACT</name>
<evidence type="ECO:0000256" key="1">
    <source>
        <dbReference type="SAM" id="MobiDB-lite"/>
    </source>
</evidence>
<protein>
    <recommendedName>
        <fullName evidence="4">Lipoprotein LpqB beta-propeller domain-containing protein</fullName>
    </recommendedName>
</protein>
<gene>
    <name evidence="2" type="ORF">K7C98_14095</name>
</gene>
<dbReference type="InterPro" id="IPR011044">
    <property type="entry name" value="Quino_amine_DH_bsu"/>
</dbReference>
<evidence type="ECO:0000313" key="2">
    <source>
        <dbReference type="EMBL" id="MBZ5710388.1"/>
    </source>
</evidence>
<organism evidence="2 3">
    <name type="scientific">Nannocystis pusilla</name>
    <dbReference type="NCBI Taxonomy" id="889268"/>
    <lineage>
        <taxon>Bacteria</taxon>
        <taxon>Pseudomonadati</taxon>
        <taxon>Myxococcota</taxon>
        <taxon>Polyangia</taxon>
        <taxon>Nannocystales</taxon>
        <taxon>Nannocystaceae</taxon>
        <taxon>Nannocystis</taxon>
    </lineage>
</organism>
<accession>A0ABS7TQ91</accession>
<dbReference type="SUPFAM" id="SSF50969">
    <property type="entry name" value="YVTN repeat-like/Quinoprotein amine dehydrogenase"/>
    <property type="match status" value="1"/>
</dbReference>
<evidence type="ECO:0000313" key="3">
    <source>
        <dbReference type="Proteomes" id="UP001139031"/>
    </source>
</evidence>
<sequence>MKSQAATPYARPDEDLRGGPQSWRARAGGTALILALLVACGPPTVDARAVWIASQRDKGGARTLTIYDAGRLVERELLPADPGPEAEVLPLVVELDPRGQGALVRAADGGWQHELGDSFGSLRAGYVDLAGERTLPLALPAGLAPDAAGFAPAGGALWWTAGCPAALELVPLSPRVATPSASDTGAVVPLAWPLPVGCAEVWGAVGAADAPVVFAVQGVPENGVLRPGPGGHVLALRYPRPAHGYDAVPALTALGEARLPDAPLLRLPRARCAGPGPSCGLAVVDPDGRTLSLAGAGACDVWRWVAGEPAFACAVPAGAAWHNADRLIAAISPRHYVFREGLVIRRYDLATGEHVGRPLIGDTSELFTRTSVDGRAVLFATTRGAALRVDEAGLELLSAEQAPCAGAQPPVASPNARYLAWTCVTDGGADVGGLVAGEIVRVSSAGMERFQGVPMWALAIDDDGDLLLHSRDDQEFSLELLLPPTAPRNLYVLSADGELARVDALEPDPELMRGMGPSVYRWIAAQAT</sequence>
<proteinExistence type="predicted"/>